<protein>
    <submittedName>
        <fullName evidence="13">Fc receptor-like protein 5 isoform X1</fullName>
    </submittedName>
</protein>
<evidence type="ECO:0000256" key="2">
    <source>
        <dbReference type="ARBA" id="ARBA00022475"/>
    </source>
</evidence>
<dbReference type="Gene3D" id="2.60.40.10">
    <property type="entry name" value="Immunoglobulins"/>
    <property type="match status" value="8"/>
</dbReference>
<dbReference type="CTD" id="83416"/>
<dbReference type="InterPro" id="IPR050488">
    <property type="entry name" value="Ig_Fc_receptor"/>
</dbReference>
<feature type="domain" description="Ig-like" evidence="11">
    <location>
        <begin position="101"/>
        <end position="182"/>
    </location>
</feature>
<dbReference type="RefSeq" id="XP_032319857.1">
    <property type="nucleotide sequence ID" value="XM_032463966.1"/>
</dbReference>
<keyword evidence="2" id="KW-1003">Cell membrane</keyword>
<feature type="transmembrane region" description="Helical" evidence="9">
    <location>
        <begin position="783"/>
        <end position="805"/>
    </location>
</feature>
<keyword evidence="6" id="KW-0325">Glycoprotein</keyword>
<feature type="region of interest" description="Disordered" evidence="8">
    <location>
        <begin position="813"/>
        <end position="833"/>
    </location>
</feature>
<evidence type="ECO:0000256" key="8">
    <source>
        <dbReference type="SAM" id="MobiDB-lite"/>
    </source>
</evidence>
<keyword evidence="5" id="KW-1015">Disulfide bond</keyword>
<dbReference type="PANTHER" id="PTHR11481:SF68">
    <property type="entry name" value="FC RECEPTOR-LIKE PROTEIN 5"/>
    <property type="match status" value="1"/>
</dbReference>
<organism evidence="12 13">
    <name type="scientific">Camelus ferus</name>
    <name type="common">Wild bactrian camel</name>
    <name type="synonym">Camelus bactrianus ferus</name>
    <dbReference type="NCBI Taxonomy" id="419612"/>
    <lineage>
        <taxon>Eukaryota</taxon>
        <taxon>Metazoa</taxon>
        <taxon>Chordata</taxon>
        <taxon>Craniata</taxon>
        <taxon>Vertebrata</taxon>
        <taxon>Euteleostomi</taxon>
        <taxon>Mammalia</taxon>
        <taxon>Eutheria</taxon>
        <taxon>Laurasiatheria</taxon>
        <taxon>Artiodactyla</taxon>
        <taxon>Tylopoda</taxon>
        <taxon>Camelidae</taxon>
        <taxon>Camelus</taxon>
    </lineage>
</organism>
<accession>A0A8B8RQ13</accession>
<feature type="chain" id="PRO_5034588017" evidence="10">
    <location>
        <begin position="16"/>
        <end position="938"/>
    </location>
</feature>
<evidence type="ECO:0000256" key="3">
    <source>
        <dbReference type="ARBA" id="ARBA00022729"/>
    </source>
</evidence>
<dbReference type="CDD" id="cd00096">
    <property type="entry name" value="Ig"/>
    <property type="match status" value="3"/>
</dbReference>
<evidence type="ECO:0000256" key="9">
    <source>
        <dbReference type="SAM" id="Phobius"/>
    </source>
</evidence>
<feature type="domain" description="Ig-like" evidence="11">
    <location>
        <begin position="593"/>
        <end position="678"/>
    </location>
</feature>
<feature type="domain" description="Ig-like" evidence="11">
    <location>
        <begin position="286"/>
        <end position="373"/>
    </location>
</feature>
<feature type="signal peptide" evidence="10">
    <location>
        <begin position="1"/>
        <end position="15"/>
    </location>
</feature>
<name>A0A8B8RQ13_CAMFR</name>
<comment type="subcellular location">
    <subcellularLocation>
        <location evidence="1">Cell membrane</location>
    </subcellularLocation>
</comment>
<dbReference type="SMART" id="SM00408">
    <property type="entry name" value="IGc2"/>
    <property type="match status" value="8"/>
</dbReference>
<feature type="domain" description="Ig-like" evidence="11">
    <location>
        <begin position="23"/>
        <end position="96"/>
    </location>
</feature>
<evidence type="ECO:0000256" key="10">
    <source>
        <dbReference type="SAM" id="SignalP"/>
    </source>
</evidence>
<keyword evidence="12" id="KW-1185">Reference proteome</keyword>
<dbReference type="Proteomes" id="UP000694856">
    <property type="component" value="Chromosome 21"/>
</dbReference>
<evidence type="ECO:0000256" key="5">
    <source>
        <dbReference type="ARBA" id="ARBA00023157"/>
    </source>
</evidence>
<gene>
    <name evidence="13" type="primary">FCRL5</name>
</gene>
<dbReference type="GO" id="GO:0009897">
    <property type="term" value="C:external side of plasma membrane"/>
    <property type="evidence" value="ECO:0007669"/>
    <property type="project" value="TreeGrafter"/>
</dbReference>
<dbReference type="FunFam" id="2.60.40.10:FF:000357">
    <property type="entry name" value="Fc receptor like 1"/>
    <property type="match status" value="4"/>
</dbReference>
<dbReference type="InterPro" id="IPR013783">
    <property type="entry name" value="Ig-like_fold"/>
</dbReference>
<dbReference type="GO" id="GO:0006955">
    <property type="term" value="P:immune response"/>
    <property type="evidence" value="ECO:0007669"/>
    <property type="project" value="TreeGrafter"/>
</dbReference>
<dbReference type="PANTHER" id="PTHR11481">
    <property type="entry name" value="IMMUNOGLOBULIN FC RECEPTOR"/>
    <property type="match status" value="1"/>
</dbReference>
<dbReference type="Pfam" id="PF13895">
    <property type="entry name" value="Ig_2"/>
    <property type="match status" value="4"/>
</dbReference>
<feature type="domain" description="Ig-like" evidence="11">
    <location>
        <begin position="190"/>
        <end position="278"/>
    </location>
</feature>
<dbReference type="AlphaFoldDB" id="A0A8B8RQ13"/>
<feature type="compositionally biased region" description="Low complexity" evidence="8">
    <location>
        <begin position="815"/>
        <end position="827"/>
    </location>
</feature>
<dbReference type="InterPro" id="IPR036179">
    <property type="entry name" value="Ig-like_dom_sf"/>
</dbReference>
<dbReference type="GO" id="GO:0004888">
    <property type="term" value="F:transmembrane signaling receptor activity"/>
    <property type="evidence" value="ECO:0007669"/>
    <property type="project" value="TreeGrafter"/>
</dbReference>
<dbReference type="SMART" id="SM00409">
    <property type="entry name" value="IG"/>
    <property type="match status" value="8"/>
</dbReference>
<keyword evidence="3 10" id="KW-0732">Signal</keyword>
<evidence type="ECO:0000313" key="12">
    <source>
        <dbReference type="Proteomes" id="UP000694856"/>
    </source>
</evidence>
<evidence type="ECO:0000259" key="11">
    <source>
        <dbReference type="PROSITE" id="PS50835"/>
    </source>
</evidence>
<dbReference type="InterPro" id="IPR007110">
    <property type="entry name" value="Ig-like_dom"/>
</dbReference>
<evidence type="ECO:0000256" key="1">
    <source>
        <dbReference type="ARBA" id="ARBA00004236"/>
    </source>
</evidence>
<dbReference type="InterPro" id="IPR003598">
    <property type="entry name" value="Ig_sub2"/>
</dbReference>
<evidence type="ECO:0000313" key="13">
    <source>
        <dbReference type="RefSeq" id="XP_032319857.1"/>
    </source>
</evidence>
<evidence type="ECO:0000256" key="7">
    <source>
        <dbReference type="ARBA" id="ARBA00023319"/>
    </source>
</evidence>
<reference evidence="13" key="1">
    <citation type="submission" date="2025-08" db="UniProtKB">
        <authorList>
            <consortium name="RefSeq"/>
        </authorList>
    </citation>
    <scope>IDENTIFICATION</scope>
    <source>
        <tissue evidence="13">Ear skin</tissue>
    </source>
</reference>
<dbReference type="PROSITE" id="PS50835">
    <property type="entry name" value="IG_LIKE"/>
    <property type="match status" value="8"/>
</dbReference>
<dbReference type="GeneID" id="102517696"/>
<keyword evidence="7" id="KW-0393">Immunoglobulin domain</keyword>
<feature type="domain" description="Ig-like" evidence="11">
    <location>
        <begin position="407"/>
        <end position="492"/>
    </location>
</feature>
<keyword evidence="9" id="KW-0812">Transmembrane</keyword>
<feature type="domain" description="Ig-like" evidence="11">
    <location>
        <begin position="500"/>
        <end position="585"/>
    </location>
</feature>
<evidence type="ECO:0000256" key="6">
    <source>
        <dbReference type="ARBA" id="ARBA00023180"/>
    </source>
</evidence>
<sequence>MLLWVSLLVLASVTGQSVTEPKPVISLHPPWTTVFQGERVTLTCNAFYFSAREKIKWYHWYIGETSHETFRNTLEVQNSGEYRCRAQDSPLSNRVHLLFSPANLILQAPLDVFEEESVVLRCRTRAKAGLNAVMLYKNGKVLKALENISDFTIHQASLKDNGIYHCTGIKEDGHYVSSNSVEIQVQELFPPPVLTASPTYPIEGRAVTLTCLTQPVPQRPDVQLQFQFLRDNWTLESDWRSSPEFQITTVWREDSRSSYWCQARRVTSLVQKKSQRFQMYVRRVTAKIRIYTYPELALEGQKLVIICSVGGIQEPITFFWYKKTNKLSRRTKIHTSSEREFRIPVLTDSHAGEYCCVARNRHYSFFSDLVTVSVKEYPGNDSCAQTMAWGPRRQGGTTLIRIPVSPPILTLSPLGARTLEGDVVTLLCEVQRGSLPILYQLFHKGVLLKKIGATSWRTISFQLFLTEEHSGNYYCTADNGLGPQHSKAMSLSVFVPVSRPVLTLRTPRAQTVEGDMVELHCEAQRGSPPIQYQLFHKDVALGSSSSPSGGGATFNLFLKEEHSGNYICQANNGLRVQHSDTVSLSVRVPVSRPVLTLRTPRAQAVEGDVVELHCEAQRGSSPILYQFFHEDVALGSRSSPSGGGAPFNLSLMAEHSGNYSCKADNGLGAQRSEVMTLSVIVPVSRPVLTLKVPGAQAVEGDMVELLCEAQRGSPPILYRFYHENVTLESSVSHSGQGVSFNLSVTAEHSGNYSCEVDNGLGPQCSEAVTLHITGLTGSRIGPVATGVTGGLLSIMGLAAVALLLYGWPLRKAGRRPTSNSSRNPSDSDSQEPTYHNVPAWIELQPVYSNVNPKGGDIVYAEVQSVPGKSKHAVASAPGLLKNTMSPTTCLPSHLRPASLWPSAACSLPQDSSVIYSQVKGPSTPASVPQLMALSAPHR</sequence>
<keyword evidence="9" id="KW-1133">Transmembrane helix</keyword>
<proteinExistence type="predicted"/>
<dbReference type="SUPFAM" id="SSF48726">
    <property type="entry name" value="Immunoglobulin"/>
    <property type="match status" value="8"/>
</dbReference>
<keyword evidence="4 9" id="KW-0472">Membrane</keyword>
<evidence type="ECO:0000256" key="4">
    <source>
        <dbReference type="ARBA" id="ARBA00023136"/>
    </source>
</evidence>
<dbReference type="InterPro" id="IPR003599">
    <property type="entry name" value="Ig_sub"/>
</dbReference>
<feature type="domain" description="Ig-like" evidence="11">
    <location>
        <begin position="686"/>
        <end position="769"/>
    </location>
</feature>
<dbReference type="KEGG" id="cfr:102517696"/>
<dbReference type="GO" id="GO:0007166">
    <property type="term" value="P:cell surface receptor signaling pathway"/>
    <property type="evidence" value="ECO:0007669"/>
    <property type="project" value="TreeGrafter"/>
</dbReference>
<dbReference type="Pfam" id="PF13927">
    <property type="entry name" value="Ig_3"/>
    <property type="match status" value="3"/>
</dbReference>